<evidence type="ECO:0000256" key="3">
    <source>
        <dbReference type="ARBA" id="ARBA00022989"/>
    </source>
</evidence>
<dbReference type="InterPro" id="IPR050186">
    <property type="entry name" value="TPT_transporter"/>
</dbReference>
<dbReference type="AlphaFoldDB" id="A0A4S4N0N3"/>
<protein>
    <recommendedName>
        <fullName evidence="6">Sugar phosphate transporter domain-containing protein</fullName>
    </recommendedName>
</protein>
<dbReference type="InterPro" id="IPR037185">
    <property type="entry name" value="EmrE-like"/>
</dbReference>
<evidence type="ECO:0000313" key="7">
    <source>
        <dbReference type="EMBL" id="THH31845.1"/>
    </source>
</evidence>
<evidence type="ECO:0000259" key="6">
    <source>
        <dbReference type="Pfam" id="PF03151"/>
    </source>
</evidence>
<keyword evidence="4 5" id="KW-0472">Membrane</keyword>
<feature type="domain" description="Sugar phosphate transporter" evidence="6">
    <location>
        <begin position="174"/>
        <end position="359"/>
    </location>
</feature>
<organism evidence="7 8">
    <name type="scientific">Antrodiella citrinella</name>
    <dbReference type="NCBI Taxonomy" id="2447956"/>
    <lineage>
        <taxon>Eukaryota</taxon>
        <taxon>Fungi</taxon>
        <taxon>Dikarya</taxon>
        <taxon>Basidiomycota</taxon>
        <taxon>Agaricomycotina</taxon>
        <taxon>Agaricomycetes</taxon>
        <taxon>Polyporales</taxon>
        <taxon>Steccherinaceae</taxon>
        <taxon>Antrodiella</taxon>
    </lineage>
</organism>
<feature type="transmembrane region" description="Helical" evidence="5">
    <location>
        <begin position="447"/>
        <end position="465"/>
    </location>
</feature>
<proteinExistence type="predicted"/>
<dbReference type="EMBL" id="SGPM01000036">
    <property type="protein sequence ID" value="THH31845.1"/>
    <property type="molecule type" value="Genomic_DNA"/>
</dbReference>
<feature type="transmembrane region" description="Helical" evidence="5">
    <location>
        <begin position="312"/>
        <end position="331"/>
    </location>
</feature>
<dbReference type="PANTHER" id="PTHR11132">
    <property type="entry name" value="SOLUTE CARRIER FAMILY 35"/>
    <property type="match status" value="1"/>
</dbReference>
<evidence type="ECO:0000256" key="5">
    <source>
        <dbReference type="SAM" id="Phobius"/>
    </source>
</evidence>
<evidence type="ECO:0000256" key="4">
    <source>
        <dbReference type="ARBA" id="ARBA00023136"/>
    </source>
</evidence>
<keyword evidence="8" id="KW-1185">Reference proteome</keyword>
<evidence type="ECO:0000256" key="1">
    <source>
        <dbReference type="ARBA" id="ARBA00004141"/>
    </source>
</evidence>
<comment type="subcellular location">
    <subcellularLocation>
        <location evidence="1">Membrane</location>
        <topology evidence="1">Multi-pass membrane protein</topology>
    </subcellularLocation>
</comment>
<accession>A0A4S4N0N3</accession>
<dbReference type="SUPFAM" id="SSF103481">
    <property type="entry name" value="Multidrug resistance efflux transporter EmrE"/>
    <property type="match status" value="1"/>
</dbReference>
<feature type="transmembrane region" description="Helical" evidence="5">
    <location>
        <begin position="198"/>
        <end position="218"/>
    </location>
</feature>
<gene>
    <name evidence="7" type="ORF">EUX98_g2350</name>
</gene>
<reference evidence="7 8" key="1">
    <citation type="submission" date="2019-02" db="EMBL/GenBank/DDBJ databases">
        <title>Genome sequencing of the rare red list fungi Antrodiella citrinella (Flaviporus citrinellus).</title>
        <authorList>
            <person name="Buettner E."/>
            <person name="Kellner H."/>
        </authorList>
    </citation>
    <scope>NUCLEOTIDE SEQUENCE [LARGE SCALE GENOMIC DNA]</scope>
    <source>
        <strain evidence="7 8">DSM 108506</strain>
    </source>
</reference>
<feature type="transmembrane region" description="Helical" evidence="5">
    <location>
        <begin position="500"/>
        <end position="517"/>
    </location>
</feature>
<name>A0A4S4N0N3_9APHY</name>
<feature type="transmembrane region" description="Helical" evidence="5">
    <location>
        <begin position="234"/>
        <end position="257"/>
    </location>
</feature>
<feature type="domain" description="Sugar phosphate transporter" evidence="6">
    <location>
        <begin position="432"/>
        <end position="515"/>
    </location>
</feature>
<keyword evidence="3 5" id="KW-1133">Transmembrane helix</keyword>
<comment type="caution">
    <text evidence="7">The sequence shown here is derived from an EMBL/GenBank/DDBJ whole genome shotgun (WGS) entry which is preliminary data.</text>
</comment>
<sequence length="541" mass="59559">MSLLGLGSSGNVVHAELPIVSAEDEVYSTSLSSAILPSMDLSEILPSSQSIDKTPLNGEVLWSWQDRAEKAQSTSIEPQVMSPVSSPRQRHTFLQNPSYVFSTHQHSSALGLCSDGYQSPSLPVFNSDQPPSPGCCKKSKRARRPLPPTLEYLYLASLRLVSPKSHLWNSRWLWLILYFSFNLFLTLSNKSVLTSFPFPYTLTGLHTLCSTVGCYILRSRGVYVSKPLNFKHEFVLAAFSVLYAVNIVVSNVSLQLVTVPLHQVIRAATPIFTILLSTFLFSMRTKRTNLLSLSPVIFGVIIATYGDYYFTAWGLFLTLVGTFLAALKTIYTNLLQSSNTSNLLRPHTYNRPSAWGKLLVPPSIGIHPLDLLMRMSPLAFIQCIMYAQASGELDRVRQLSYLHSYGLLSPPSAYQNFTVPSNCTYVFADATMTTVAERSDMTGQTMALLLNGCIAFGLNVVSLTANGKIGALSMTVAANVKQVLTILFAVFLFDLTITPLNAFGITVTLLGGAWYAWGEYMDKQAGSRLSDRRDSGQDSKA</sequence>
<dbReference type="OrthoDB" id="10261634at2759"/>
<dbReference type="Pfam" id="PF03151">
    <property type="entry name" value="TPT"/>
    <property type="match status" value="2"/>
</dbReference>
<evidence type="ECO:0000313" key="8">
    <source>
        <dbReference type="Proteomes" id="UP000308730"/>
    </source>
</evidence>
<feature type="transmembrane region" description="Helical" evidence="5">
    <location>
        <begin position="288"/>
        <end position="306"/>
    </location>
</feature>
<dbReference type="Proteomes" id="UP000308730">
    <property type="component" value="Unassembled WGS sequence"/>
</dbReference>
<feature type="transmembrane region" description="Helical" evidence="5">
    <location>
        <begin position="263"/>
        <end position="281"/>
    </location>
</feature>
<dbReference type="InterPro" id="IPR004853">
    <property type="entry name" value="Sugar_P_trans_dom"/>
</dbReference>
<keyword evidence="2 5" id="KW-0812">Transmembrane</keyword>
<evidence type="ECO:0000256" key="2">
    <source>
        <dbReference type="ARBA" id="ARBA00022692"/>
    </source>
</evidence>
<dbReference type="GO" id="GO:0016020">
    <property type="term" value="C:membrane"/>
    <property type="evidence" value="ECO:0007669"/>
    <property type="project" value="UniProtKB-SubCell"/>
</dbReference>